<dbReference type="InterPro" id="IPR009057">
    <property type="entry name" value="Homeodomain-like_sf"/>
</dbReference>
<dbReference type="OrthoDB" id="3869819at2"/>
<dbReference type="GO" id="GO:0003677">
    <property type="term" value="F:DNA binding"/>
    <property type="evidence" value="ECO:0007669"/>
    <property type="project" value="UniProtKB-UniRule"/>
</dbReference>
<evidence type="ECO:0000313" key="2">
    <source>
        <dbReference type="EMBL" id="ORA68581.1"/>
    </source>
</evidence>
<evidence type="ECO:0000256" key="1">
    <source>
        <dbReference type="ARBA" id="ARBA00023125"/>
    </source>
</evidence>
<reference evidence="2 3" key="1">
    <citation type="submission" date="2016-12" db="EMBL/GenBank/DDBJ databases">
        <title>The new phylogeny of genus Mycobacterium.</title>
        <authorList>
            <person name="Tortoli E."/>
            <person name="Trovato A."/>
            <person name="Cirillo D.M."/>
        </authorList>
    </citation>
    <scope>NUCLEOTIDE SEQUENCE [LARGE SCALE GENOMIC DNA]</scope>
    <source>
        <strain evidence="2 3">DSM 45130</strain>
    </source>
</reference>
<dbReference type="PRINTS" id="PR00455">
    <property type="entry name" value="HTHTETR"/>
</dbReference>
<dbReference type="AlphaFoldDB" id="A0A1X0D867"/>
<name>A0A1X0D867_9MYCO</name>
<gene>
    <name evidence="2" type="ORF">BST26_14145</name>
</gene>
<dbReference type="InterPro" id="IPR001647">
    <property type="entry name" value="HTH_TetR"/>
</dbReference>
<protein>
    <submittedName>
        <fullName evidence="2">Uncharacterized protein</fullName>
    </submittedName>
</protein>
<proteinExistence type="predicted"/>
<dbReference type="Pfam" id="PF00440">
    <property type="entry name" value="TetR_N"/>
    <property type="match status" value="1"/>
</dbReference>
<dbReference type="SUPFAM" id="SSF46689">
    <property type="entry name" value="Homeodomain-like"/>
    <property type="match status" value="1"/>
</dbReference>
<dbReference type="PROSITE" id="PS50977">
    <property type="entry name" value="HTH_TETR_2"/>
    <property type="match status" value="1"/>
</dbReference>
<sequence>MSESTARSLTEAKRRAAAEHVLAASRRLVLDTGLDVTMDQLAEASGVSRRTLFRMFNSREALIAAAFDAGMENYGRQLPRYDGDLDGWLQITCAEAHRMNAVIGPGFFELASRSDLPVDLARSERQRRRDFREVATRVAETVWLAVSDSAQPPPAILVDTVGAHLSPHFTAAVQIEGGKDWRTAAELAHAAILAAARSAAAHR</sequence>
<comment type="caution">
    <text evidence="2">The sequence shown here is derived from an EMBL/GenBank/DDBJ whole genome shotgun (WGS) entry which is preliminary data.</text>
</comment>
<dbReference type="STRING" id="444597.BST26_14145"/>
<organism evidence="2 3">
    <name type="scientific">Mycolicibacterium insubricum</name>
    <dbReference type="NCBI Taxonomy" id="444597"/>
    <lineage>
        <taxon>Bacteria</taxon>
        <taxon>Bacillati</taxon>
        <taxon>Actinomycetota</taxon>
        <taxon>Actinomycetes</taxon>
        <taxon>Mycobacteriales</taxon>
        <taxon>Mycobacteriaceae</taxon>
        <taxon>Mycolicibacterium</taxon>
    </lineage>
</organism>
<keyword evidence="1" id="KW-0238">DNA-binding</keyword>
<dbReference type="Gene3D" id="1.10.357.10">
    <property type="entry name" value="Tetracycline Repressor, domain 2"/>
    <property type="match status" value="1"/>
</dbReference>
<dbReference type="RefSeq" id="WP_083031786.1">
    <property type="nucleotide sequence ID" value="NZ_AP022618.1"/>
</dbReference>
<keyword evidence="3" id="KW-1185">Reference proteome</keyword>
<accession>A0A1X0D867</accession>
<evidence type="ECO:0000313" key="3">
    <source>
        <dbReference type="Proteomes" id="UP000192801"/>
    </source>
</evidence>
<dbReference type="EMBL" id="MVHS01000035">
    <property type="protein sequence ID" value="ORA68581.1"/>
    <property type="molecule type" value="Genomic_DNA"/>
</dbReference>
<dbReference type="Proteomes" id="UP000192801">
    <property type="component" value="Unassembled WGS sequence"/>
</dbReference>